<feature type="compositionally biased region" description="Acidic residues" evidence="1">
    <location>
        <begin position="208"/>
        <end position="232"/>
    </location>
</feature>
<feature type="region of interest" description="Disordered" evidence="1">
    <location>
        <begin position="204"/>
        <end position="232"/>
    </location>
</feature>
<sequence>MSCLGNILRMTKRVKELMIQTRGTEIFIEVLQAIWAMERLQVLELQFPHSQTLLPLSPLFECFSKLRELHLRGKWYGLHGQAGYTELEADQETEVTDGGEEGEGSWQVRTLTVGRTDISIVEMCPNLESILIEHVPQDYVQDDLPTFQVLADCTTLKALEFCPLVDEADMASLETFMGSFTAVKKLIGFPLLWSTQAEMLTTGQEQIPEAELEEEGEEDEEDEDADADAEDDETEGIAGSFIVLSNSFAFPELKELEVTVSALTLDQEERFASRLFFQRPMLERLLLPTEMHIPLESLLQADWVCNDLTELHLGIFISEDEDDFAEAWQFFFLRIGRLPHISILHITTTDLEKEHACLAGLGHAQNLKELTLLDEGLWTREELNGLLAVTPALESLTLSPLSVSEHSEVLEWMGGLGKAHILANQP</sequence>
<keyword evidence="3" id="KW-1185">Reference proteome</keyword>
<comment type="caution">
    <text evidence="2">The sequence shown here is derived from an EMBL/GenBank/DDBJ whole genome shotgun (WGS) entry which is preliminary data.</text>
</comment>
<evidence type="ECO:0000256" key="1">
    <source>
        <dbReference type="SAM" id="MobiDB-lite"/>
    </source>
</evidence>
<proteinExistence type="predicted"/>
<evidence type="ECO:0000313" key="2">
    <source>
        <dbReference type="EMBL" id="KAF9536997.1"/>
    </source>
</evidence>
<name>A0A9P6EWL2_9FUNG</name>
<gene>
    <name evidence="2" type="ORF">EC957_009059</name>
</gene>
<protein>
    <submittedName>
        <fullName evidence="2">Uncharacterized protein</fullName>
    </submittedName>
</protein>
<evidence type="ECO:0000313" key="3">
    <source>
        <dbReference type="Proteomes" id="UP000723463"/>
    </source>
</evidence>
<accession>A0A9P6EWL2</accession>
<dbReference type="Proteomes" id="UP000723463">
    <property type="component" value="Unassembled WGS sequence"/>
</dbReference>
<organism evidence="2 3">
    <name type="scientific">Mortierella hygrophila</name>
    <dbReference type="NCBI Taxonomy" id="979708"/>
    <lineage>
        <taxon>Eukaryota</taxon>
        <taxon>Fungi</taxon>
        <taxon>Fungi incertae sedis</taxon>
        <taxon>Mucoromycota</taxon>
        <taxon>Mortierellomycotina</taxon>
        <taxon>Mortierellomycetes</taxon>
        <taxon>Mortierellales</taxon>
        <taxon>Mortierellaceae</taxon>
        <taxon>Mortierella</taxon>
    </lineage>
</organism>
<dbReference type="EMBL" id="JAAAXW010000489">
    <property type="protein sequence ID" value="KAF9536997.1"/>
    <property type="molecule type" value="Genomic_DNA"/>
</dbReference>
<reference evidence="2" key="1">
    <citation type="journal article" date="2020" name="Fungal Divers.">
        <title>Resolving the Mortierellaceae phylogeny through synthesis of multi-gene phylogenetics and phylogenomics.</title>
        <authorList>
            <person name="Vandepol N."/>
            <person name="Liber J."/>
            <person name="Desiro A."/>
            <person name="Na H."/>
            <person name="Kennedy M."/>
            <person name="Barry K."/>
            <person name="Grigoriev I.V."/>
            <person name="Miller A.N."/>
            <person name="O'Donnell K."/>
            <person name="Stajich J.E."/>
            <person name="Bonito G."/>
        </authorList>
    </citation>
    <scope>NUCLEOTIDE SEQUENCE</scope>
    <source>
        <strain evidence="2">NRRL 2591</strain>
    </source>
</reference>
<dbReference type="AlphaFoldDB" id="A0A9P6EWL2"/>
<dbReference type="Gene3D" id="3.80.10.10">
    <property type="entry name" value="Ribonuclease Inhibitor"/>
    <property type="match status" value="1"/>
</dbReference>
<dbReference type="InterPro" id="IPR032675">
    <property type="entry name" value="LRR_dom_sf"/>
</dbReference>
<dbReference type="SUPFAM" id="SSF52047">
    <property type="entry name" value="RNI-like"/>
    <property type="match status" value="1"/>
</dbReference>